<protein>
    <recommendedName>
        <fullName evidence="3">DUF4335 domain-containing protein</fullName>
    </recommendedName>
</protein>
<dbReference type="AlphaFoldDB" id="B8HP82"/>
<dbReference type="EMBL" id="CP001344">
    <property type="protein sequence ID" value="ACL47342.1"/>
    <property type="molecule type" value="Genomic_DNA"/>
</dbReference>
<feature type="region of interest" description="Disordered" evidence="1">
    <location>
        <begin position="270"/>
        <end position="389"/>
    </location>
</feature>
<gene>
    <name evidence="2" type="ordered locus">Cyan7425_5045</name>
</gene>
<dbReference type="HOGENOM" id="CLU_038555_0_0_3"/>
<sequence length="525" mass="55895">MRRVAPISALYAYPTCSLEVWVKPPYSPKIGSAGLEFRLSLTALPDRDHELLQLQGNSTQLETLATVVEAYIEEFLSPTPLPLGAQTPLPSQSTFAAELTSPAELTSSEAGAFAQFEPLTDPSPDSPLPAAILGNEFASDIEAEMIEPAGFAGSGSGWATDLDSEAEPDIYLCPQTLLHHELHLGSLATKPEQSVVCLPVSQLFDLSSALAAWWTEREQLSVAAPAPPRRVLPLPWKRAPLWLRSTAIAALVVGVTTTALRVAQHPLYPSDKREVSLSTAPPPPPPPQALTIPSPPPQTIAPGTKPQVPLVTPTPGQSRPAAPTDTPPTVILSPPQPLPVPPAPPLVATEPFAAQDNNRVSDSSPTSQRWQKSTENEAGVPSAQTDTEVLSPQERAELQGGITASPASPLAASPPALSQAPSRRSPPIAVGNLSQVAEVQAYFARRWQPPPELPQTIEYTLILNPDGSLQRTIPLSKTAATFVDRTPLPLANEPFVSALKTPSNPRIRLVLEKSGKVQAFLEGFN</sequence>
<dbReference type="Pfam" id="PF14233">
    <property type="entry name" value="DUF4335"/>
    <property type="match status" value="1"/>
</dbReference>
<accession>B8HP82</accession>
<feature type="compositionally biased region" description="Pro residues" evidence="1">
    <location>
        <begin position="280"/>
        <end position="299"/>
    </location>
</feature>
<dbReference type="STRING" id="395961.Cyan7425_5045"/>
<name>B8HP82_CYAP4</name>
<evidence type="ECO:0000256" key="1">
    <source>
        <dbReference type="SAM" id="MobiDB-lite"/>
    </source>
</evidence>
<feature type="region of interest" description="Disordered" evidence="1">
    <location>
        <begin position="404"/>
        <end position="426"/>
    </location>
</feature>
<dbReference type="eggNOG" id="COG3266">
    <property type="taxonomic scope" value="Bacteria"/>
</dbReference>
<dbReference type="OrthoDB" id="425813at2"/>
<dbReference type="InterPro" id="IPR025569">
    <property type="entry name" value="DUF4335"/>
</dbReference>
<feature type="compositionally biased region" description="Pro residues" evidence="1">
    <location>
        <begin position="334"/>
        <end position="345"/>
    </location>
</feature>
<organism evidence="2">
    <name type="scientific">Cyanothece sp. (strain PCC 7425 / ATCC 29141)</name>
    <dbReference type="NCBI Taxonomy" id="395961"/>
    <lineage>
        <taxon>Bacteria</taxon>
        <taxon>Bacillati</taxon>
        <taxon>Cyanobacteriota</taxon>
        <taxon>Cyanophyceae</taxon>
        <taxon>Gomontiellales</taxon>
        <taxon>Cyanothecaceae</taxon>
        <taxon>Cyanothece</taxon>
    </lineage>
</organism>
<proteinExistence type="predicted"/>
<dbReference type="KEGG" id="cyn:Cyan7425_5045"/>
<evidence type="ECO:0000313" key="2">
    <source>
        <dbReference type="EMBL" id="ACL47342.1"/>
    </source>
</evidence>
<evidence type="ECO:0008006" key="3">
    <source>
        <dbReference type="Google" id="ProtNLM"/>
    </source>
</evidence>
<feature type="compositionally biased region" description="Polar residues" evidence="1">
    <location>
        <begin position="355"/>
        <end position="373"/>
    </location>
</feature>
<reference evidence="2" key="1">
    <citation type="submission" date="2009-01" db="EMBL/GenBank/DDBJ databases">
        <title>Complete sequence of chromosome Cyanothece sp. PCC 7425.</title>
        <authorList>
            <consortium name="US DOE Joint Genome Institute"/>
            <person name="Lucas S."/>
            <person name="Copeland A."/>
            <person name="Lapidus A."/>
            <person name="Glavina del Rio T."/>
            <person name="Dalin E."/>
            <person name="Tice H."/>
            <person name="Bruce D."/>
            <person name="Goodwin L."/>
            <person name="Pitluck S."/>
            <person name="Sims D."/>
            <person name="Meineke L."/>
            <person name="Brettin T."/>
            <person name="Detter J.C."/>
            <person name="Han C."/>
            <person name="Larimer F."/>
            <person name="Land M."/>
            <person name="Hauser L."/>
            <person name="Kyrpides N."/>
            <person name="Ovchinnikova G."/>
            <person name="Liberton M."/>
            <person name="Stoeckel J."/>
            <person name="Banerjee A."/>
            <person name="Singh A."/>
            <person name="Page L."/>
            <person name="Sato H."/>
            <person name="Zhao L."/>
            <person name="Sherman L."/>
            <person name="Pakrasi H."/>
            <person name="Richardson P."/>
        </authorList>
    </citation>
    <scope>NUCLEOTIDE SEQUENCE</scope>
    <source>
        <strain evidence="2">PCC 7425</strain>
    </source>
</reference>